<dbReference type="Gene3D" id="3.40.220.10">
    <property type="entry name" value="Leucine Aminopeptidase, subunit E, domain 1"/>
    <property type="match status" value="1"/>
</dbReference>
<sequence>MKETTGNIWDHLGNAIICITTNGHLTKKGEAVLGRGCARQARERFPDLPARLGALLSEGGNHVHAIGDDLVSFPVEESPWANPDTRLIRRSAEELRALADREGWTRIIVPRPGCGGGGLAWQDVRPLLADILDDRFTVISAP</sequence>
<dbReference type="InterPro" id="IPR043472">
    <property type="entry name" value="Macro_dom-like"/>
</dbReference>
<evidence type="ECO:0000313" key="3">
    <source>
        <dbReference type="EMBL" id="HEN43300.1"/>
    </source>
</evidence>
<dbReference type="EMBL" id="DSOV01000058">
    <property type="protein sequence ID" value="HEN43300.1"/>
    <property type="molecule type" value="Genomic_DNA"/>
</dbReference>
<evidence type="ECO:0000259" key="2">
    <source>
        <dbReference type="PROSITE" id="PS51154"/>
    </source>
</evidence>
<dbReference type="PANTHER" id="PTHR12521:SF0">
    <property type="entry name" value="ADP-RIBOSE GLYCOHYDROLASE OARD1"/>
    <property type="match status" value="1"/>
</dbReference>
<name>A0A831XGH4_GEOME</name>
<feature type="domain" description="Macro" evidence="2">
    <location>
        <begin position="1"/>
        <end position="142"/>
    </location>
</feature>
<dbReference type="PANTHER" id="PTHR12521">
    <property type="entry name" value="PROTEIN C6ORF130"/>
    <property type="match status" value="1"/>
</dbReference>
<organism evidence="3">
    <name type="scientific">Geobacter metallireducens</name>
    <dbReference type="NCBI Taxonomy" id="28232"/>
    <lineage>
        <taxon>Bacteria</taxon>
        <taxon>Pseudomonadati</taxon>
        <taxon>Thermodesulfobacteriota</taxon>
        <taxon>Desulfuromonadia</taxon>
        <taxon>Geobacterales</taxon>
        <taxon>Geobacteraceae</taxon>
        <taxon>Geobacter</taxon>
    </lineage>
</organism>
<dbReference type="GO" id="GO:0140291">
    <property type="term" value="P:peptidyl-glutamate ADP-deribosylation"/>
    <property type="evidence" value="ECO:0007669"/>
    <property type="project" value="TreeGrafter"/>
</dbReference>
<evidence type="ECO:0000256" key="1">
    <source>
        <dbReference type="ARBA" id="ARBA00035885"/>
    </source>
</evidence>
<accession>A0A831XGH4</accession>
<reference evidence="3" key="1">
    <citation type="journal article" date="2020" name="mSystems">
        <title>Genome- and Community-Level Interaction Insights into Carbon Utilization and Element Cycling Functions of Hydrothermarchaeota in Hydrothermal Sediment.</title>
        <authorList>
            <person name="Zhou Z."/>
            <person name="Liu Y."/>
            <person name="Xu W."/>
            <person name="Pan J."/>
            <person name="Luo Z.H."/>
            <person name="Li M."/>
        </authorList>
    </citation>
    <scope>NUCLEOTIDE SEQUENCE [LARGE SCALE GENOMIC DNA]</scope>
    <source>
        <strain evidence="3">SpSt-349</strain>
    </source>
</reference>
<protein>
    <submittedName>
        <fullName evidence="3">ADP-ribose-binding protein</fullName>
    </submittedName>
</protein>
<dbReference type="PROSITE" id="PS51154">
    <property type="entry name" value="MACRO"/>
    <property type="match status" value="1"/>
</dbReference>
<proteinExistence type="predicted"/>
<comment type="catalytic activity">
    <reaction evidence="1">
        <text>an N-(ADP-alpha-D-ribosyl)-thymidine in DNA + H2O = a thymidine in DNA + ADP-D-ribose</text>
        <dbReference type="Rhea" id="RHEA:71655"/>
        <dbReference type="Rhea" id="RHEA-COMP:13556"/>
        <dbReference type="Rhea" id="RHEA-COMP:18051"/>
        <dbReference type="ChEBI" id="CHEBI:15377"/>
        <dbReference type="ChEBI" id="CHEBI:57967"/>
        <dbReference type="ChEBI" id="CHEBI:137386"/>
        <dbReference type="ChEBI" id="CHEBI:191199"/>
    </reaction>
    <physiologicalReaction direction="left-to-right" evidence="1">
        <dbReference type="Rhea" id="RHEA:71656"/>
    </physiologicalReaction>
</comment>
<dbReference type="AlphaFoldDB" id="A0A831XGH4"/>
<comment type="caution">
    <text evidence="3">The sequence shown here is derived from an EMBL/GenBank/DDBJ whole genome shotgun (WGS) entry which is preliminary data.</text>
</comment>
<gene>
    <name evidence="3" type="ORF">ENQ87_13190</name>
</gene>
<dbReference type="InterPro" id="IPR050892">
    <property type="entry name" value="ADP-ribose_metab_enzymes"/>
</dbReference>
<dbReference type="InterPro" id="IPR002589">
    <property type="entry name" value="Macro_dom"/>
</dbReference>
<dbReference type="SUPFAM" id="SSF52949">
    <property type="entry name" value="Macro domain-like"/>
    <property type="match status" value="1"/>
</dbReference>